<protein>
    <submittedName>
        <fullName evidence="1">Uncharacterized protein</fullName>
    </submittedName>
</protein>
<reference evidence="1" key="1">
    <citation type="submission" date="2014-11" db="EMBL/GenBank/DDBJ databases">
        <authorList>
            <person name="Amaro Gonzalez C."/>
        </authorList>
    </citation>
    <scope>NUCLEOTIDE SEQUENCE</scope>
</reference>
<reference evidence="1" key="2">
    <citation type="journal article" date="2015" name="Fish Shellfish Immunol.">
        <title>Early steps in the European eel (Anguilla anguilla)-Vibrio vulnificus interaction in the gills: Role of the RtxA13 toxin.</title>
        <authorList>
            <person name="Callol A."/>
            <person name="Pajuelo D."/>
            <person name="Ebbesson L."/>
            <person name="Teles M."/>
            <person name="MacKenzie S."/>
            <person name="Amaro C."/>
        </authorList>
    </citation>
    <scope>NUCLEOTIDE SEQUENCE</scope>
</reference>
<evidence type="ECO:0000313" key="1">
    <source>
        <dbReference type="EMBL" id="JAH39764.1"/>
    </source>
</evidence>
<sequence length="40" mass="4382">MCLIALLGIKCCCIGLLVHRNWLTGLIPLTGYESKPNNIP</sequence>
<accession>A0A0E9SEJ5</accession>
<dbReference type="EMBL" id="GBXM01068813">
    <property type="protein sequence ID" value="JAH39764.1"/>
    <property type="molecule type" value="Transcribed_RNA"/>
</dbReference>
<organism evidence="1">
    <name type="scientific">Anguilla anguilla</name>
    <name type="common">European freshwater eel</name>
    <name type="synonym">Muraena anguilla</name>
    <dbReference type="NCBI Taxonomy" id="7936"/>
    <lineage>
        <taxon>Eukaryota</taxon>
        <taxon>Metazoa</taxon>
        <taxon>Chordata</taxon>
        <taxon>Craniata</taxon>
        <taxon>Vertebrata</taxon>
        <taxon>Euteleostomi</taxon>
        <taxon>Actinopterygii</taxon>
        <taxon>Neopterygii</taxon>
        <taxon>Teleostei</taxon>
        <taxon>Anguilliformes</taxon>
        <taxon>Anguillidae</taxon>
        <taxon>Anguilla</taxon>
    </lineage>
</organism>
<dbReference type="AlphaFoldDB" id="A0A0E9SEJ5"/>
<proteinExistence type="predicted"/>
<name>A0A0E9SEJ5_ANGAN</name>